<dbReference type="InterPro" id="IPR015422">
    <property type="entry name" value="PyrdxlP-dep_Trfase_small"/>
</dbReference>
<comment type="catalytic activity">
    <reaction evidence="6 8">
        <text>(sulfur carrier)-H + L-cysteine = (sulfur carrier)-SH + L-alanine</text>
        <dbReference type="Rhea" id="RHEA:43892"/>
        <dbReference type="Rhea" id="RHEA-COMP:14737"/>
        <dbReference type="Rhea" id="RHEA-COMP:14739"/>
        <dbReference type="ChEBI" id="CHEBI:29917"/>
        <dbReference type="ChEBI" id="CHEBI:35235"/>
        <dbReference type="ChEBI" id="CHEBI:57972"/>
        <dbReference type="ChEBI" id="CHEBI:64428"/>
        <dbReference type="EC" id="2.8.1.7"/>
    </reaction>
</comment>
<organism evidence="10 11">
    <name type="scientific">Prosthecobacter debontii</name>
    <dbReference type="NCBI Taxonomy" id="48467"/>
    <lineage>
        <taxon>Bacteria</taxon>
        <taxon>Pseudomonadati</taxon>
        <taxon>Verrucomicrobiota</taxon>
        <taxon>Verrucomicrobiia</taxon>
        <taxon>Verrucomicrobiales</taxon>
        <taxon>Verrucomicrobiaceae</taxon>
        <taxon>Prosthecobacter</taxon>
    </lineage>
</organism>
<dbReference type="OrthoDB" id="9804366at2"/>
<dbReference type="PANTHER" id="PTHR43586:SF8">
    <property type="entry name" value="CYSTEINE DESULFURASE 1, CHLOROPLASTIC"/>
    <property type="match status" value="1"/>
</dbReference>
<dbReference type="InterPro" id="IPR015421">
    <property type="entry name" value="PyrdxlP-dep_Trfase_major"/>
</dbReference>
<evidence type="ECO:0000256" key="5">
    <source>
        <dbReference type="ARBA" id="ARBA00022898"/>
    </source>
</evidence>
<comment type="similarity">
    <text evidence="2 8">Belongs to the class-V pyridoxal-phosphate-dependent aminotransferase family. Csd subfamily.</text>
</comment>
<keyword evidence="11" id="KW-1185">Reference proteome</keyword>
<feature type="domain" description="Aminotransferase class V" evidence="9">
    <location>
        <begin position="23"/>
        <end position="391"/>
    </location>
</feature>
<dbReference type="EMBL" id="FUYE01000010">
    <property type="protein sequence ID" value="SKB00146.1"/>
    <property type="molecule type" value="Genomic_DNA"/>
</dbReference>
<keyword evidence="5 8" id="KW-0663">Pyridoxal phosphate</keyword>
<evidence type="ECO:0000313" key="10">
    <source>
        <dbReference type="EMBL" id="SKB00146.1"/>
    </source>
</evidence>
<evidence type="ECO:0000256" key="6">
    <source>
        <dbReference type="ARBA" id="ARBA00050776"/>
    </source>
</evidence>
<keyword evidence="4 8" id="KW-0808">Transferase</keyword>
<dbReference type="PROSITE" id="PS00595">
    <property type="entry name" value="AA_TRANSFER_CLASS_5"/>
    <property type="match status" value="1"/>
</dbReference>
<dbReference type="Proteomes" id="UP000190774">
    <property type="component" value="Unassembled WGS sequence"/>
</dbReference>
<dbReference type="InterPro" id="IPR010970">
    <property type="entry name" value="Cys_dSase_SufS"/>
</dbReference>
<dbReference type="InterPro" id="IPR020578">
    <property type="entry name" value="Aminotrans_V_PyrdxlP_BS"/>
</dbReference>
<dbReference type="GO" id="GO:0030170">
    <property type="term" value="F:pyridoxal phosphate binding"/>
    <property type="evidence" value="ECO:0007669"/>
    <property type="project" value="UniProtKB-UniRule"/>
</dbReference>
<evidence type="ECO:0000256" key="3">
    <source>
        <dbReference type="ARBA" id="ARBA00012239"/>
    </source>
</evidence>
<dbReference type="CDD" id="cd06453">
    <property type="entry name" value="SufS_like"/>
    <property type="match status" value="1"/>
</dbReference>
<dbReference type="RefSeq" id="WP_078814275.1">
    <property type="nucleotide sequence ID" value="NZ_FUYE01000010.1"/>
</dbReference>
<dbReference type="EC" id="2.8.1.7" evidence="3 8"/>
<comment type="function">
    <text evidence="8">Catalyzes the removal of elemental sulfur and selenium atoms from L-cysteine, L-cystine, L-selenocysteine, and L-selenocystine to produce L-alanine.</text>
</comment>
<gene>
    <name evidence="10" type="ORF">SAMN02745166_03077</name>
</gene>
<dbReference type="Gene3D" id="3.40.640.10">
    <property type="entry name" value="Type I PLP-dependent aspartate aminotransferase-like (Major domain)"/>
    <property type="match status" value="1"/>
</dbReference>
<proteinExistence type="inferred from homology"/>
<evidence type="ECO:0000259" key="9">
    <source>
        <dbReference type="Pfam" id="PF00266"/>
    </source>
</evidence>
<evidence type="ECO:0000313" key="11">
    <source>
        <dbReference type="Proteomes" id="UP000190774"/>
    </source>
</evidence>
<evidence type="ECO:0000256" key="8">
    <source>
        <dbReference type="RuleBase" id="RU004506"/>
    </source>
</evidence>
<accession>A0A1T4YEE0</accession>
<sequence>MDWSQLRADFPILDQTVHGHPLVYFDNAASSQKPRQVVDTLVRYYQTDNANVHRGLHELSMRATDAFEATRKKVARFIGAAREEEIIYTRGTTEAINLVAGVWPAQFLQPGDVILLTGMEHHSNLVPWQLAAKRTGAVLKHIPVLEDGTLDLDAAEVLLTEEVKLFACVHISNSLGTVNPVKELVAKAKALGAVTLVDGAQAVGHVPVDVQDIGCDFYAFSGHKMCAPTGIGALYGRYELLEKMEPWQGGGEMITTVTLEKSDYKAPPAKFEAGTPNIADVIGLGAAIDYLENIGVEAIQAHGAELTAYAYQRMAELPGIRILGPEAPRGSLVAFHLACAHPHDLVEFANTYGLALRGGHHCTQPLMKRFKVPGTSRASFYLYNTKAEVDRMMNILHQAVNFFS</sequence>
<dbReference type="SUPFAM" id="SSF53383">
    <property type="entry name" value="PLP-dependent transferases"/>
    <property type="match status" value="1"/>
</dbReference>
<dbReference type="PANTHER" id="PTHR43586">
    <property type="entry name" value="CYSTEINE DESULFURASE"/>
    <property type="match status" value="1"/>
</dbReference>
<dbReference type="GO" id="GO:0006534">
    <property type="term" value="P:cysteine metabolic process"/>
    <property type="evidence" value="ECO:0007669"/>
    <property type="project" value="UniProtKB-UniRule"/>
</dbReference>
<protein>
    <recommendedName>
        <fullName evidence="3 8">Cysteine desulfurase</fullName>
        <ecNumber evidence="3 8">2.8.1.7</ecNumber>
    </recommendedName>
</protein>
<dbReference type="Pfam" id="PF00266">
    <property type="entry name" value="Aminotran_5"/>
    <property type="match status" value="1"/>
</dbReference>
<dbReference type="GO" id="GO:0031071">
    <property type="term" value="F:cysteine desulfurase activity"/>
    <property type="evidence" value="ECO:0007669"/>
    <property type="project" value="UniProtKB-UniRule"/>
</dbReference>
<dbReference type="InterPro" id="IPR000192">
    <property type="entry name" value="Aminotrans_V_dom"/>
</dbReference>
<evidence type="ECO:0000256" key="4">
    <source>
        <dbReference type="ARBA" id="ARBA00022679"/>
    </source>
</evidence>
<evidence type="ECO:0000256" key="1">
    <source>
        <dbReference type="ARBA" id="ARBA00001933"/>
    </source>
</evidence>
<name>A0A1T4YEE0_9BACT</name>
<evidence type="ECO:0000256" key="7">
    <source>
        <dbReference type="RuleBase" id="RU004504"/>
    </source>
</evidence>
<keyword evidence="10" id="KW-0456">Lyase</keyword>
<dbReference type="InterPro" id="IPR015424">
    <property type="entry name" value="PyrdxlP-dep_Trfase"/>
</dbReference>
<reference evidence="11" key="1">
    <citation type="submission" date="2017-02" db="EMBL/GenBank/DDBJ databases">
        <authorList>
            <person name="Varghese N."/>
            <person name="Submissions S."/>
        </authorList>
    </citation>
    <scope>NUCLEOTIDE SEQUENCE [LARGE SCALE GENOMIC DNA]</scope>
    <source>
        <strain evidence="11">ATCC 700200</strain>
    </source>
</reference>
<comment type="cofactor">
    <cofactor evidence="1 7">
        <name>pyridoxal 5'-phosphate</name>
        <dbReference type="ChEBI" id="CHEBI:597326"/>
    </cofactor>
</comment>
<evidence type="ECO:0000256" key="2">
    <source>
        <dbReference type="ARBA" id="ARBA00010447"/>
    </source>
</evidence>
<dbReference type="STRING" id="48467.SAMN02745166_03077"/>
<dbReference type="NCBIfam" id="TIGR01979">
    <property type="entry name" value="sufS"/>
    <property type="match status" value="1"/>
</dbReference>
<dbReference type="AlphaFoldDB" id="A0A1T4YEE0"/>
<dbReference type="Gene3D" id="3.90.1150.10">
    <property type="entry name" value="Aspartate Aminotransferase, domain 1"/>
    <property type="match status" value="1"/>
</dbReference>
<dbReference type="GO" id="GO:0016829">
    <property type="term" value="F:lyase activity"/>
    <property type="evidence" value="ECO:0007669"/>
    <property type="project" value="UniProtKB-KW"/>
</dbReference>